<dbReference type="EMBL" id="CP040871">
    <property type="protein sequence ID" value="QDA57212.1"/>
    <property type="molecule type" value="Genomic_DNA"/>
</dbReference>
<dbReference type="AlphaFoldDB" id="A0A5B7ZTU1"/>
<dbReference type="OrthoDB" id="8656931at2"/>
<dbReference type="KEGG" id="thes:FHQ07_07740"/>
<sequence>MSHFRYGLSADEVAWVEDVLSNDEVGSDVELLEYFVRGGLTREQADGVLCHRSDYLLNIYPGGQGPLRGAGI</sequence>
<dbReference type="Proteomes" id="UP000308149">
    <property type="component" value="Chromosome"/>
</dbReference>
<keyword evidence="2" id="KW-1185">Reference proteome</keyword>
<accession>A0A5B7ZTU1</accession>
<organism evidence="1 2">
    <name type="scientific">Thermomonas aquatica</name>
    <dbReference type="NCBI Taxonomy" id="2202149"/>
    <lineage>
        <taxon>Bacteria</taxon>
        <taxon>Pseudomonadati</taxon>
        <taxon>Pseudomonadota</taxon>
        <taxon>Gammaproteobacteria</taxon>
        <taxon>Lysobacterales</taxon>
        <taxon>Lysobacteraceae</taxon>
        <taxon>Thermomonas</taxon>
    </lineage>
</organism>
<dbReference type="RefSeq" id="WP_139716263.1">
    <property type="nucleotide sequence ID" value="NZ_CP040871.1"/>
</dbReference>
<proteinExistence type="predicted"/>
<gene>
    <name evidence="1" type="ORF">FHQ07_07740</name>
</gene>
<name>A0A5B7ZTU1_9GAMM</name>
<protein>
    <submittedName>
        <fullName evidence="1">Uncharacterized protein</fullName>
    </submittedName>
</protein>
<evidence type="ECO:0000313" key="2">
    <source>
        <dbReference type="Proteomes" id="UP000308149"/>
    </source>
</evidence>
<reference evidence="1 2" key="1">
    <citation type="submission" date="2019-06" db="EMBL/GenBank/DDBJ databases">
        <title>Thermomonas aquatica sp. nov., isolated from an industrial wastewater treatment plant.</title>
        <authorList>
            <person name="Jeon J.H."/>
            <person name="Park D.-S."/>
        </authorList>
    </citation>
    <scope>NUCLEOTIDE SEQUENCE [LARGE SCALE GENOMIC DNA]</scope>
    <source>
        <strain evidence="1 2">SY21</strain>
    </source>
</reference>
<evidence type="ECO:0000313" key="1">
    <source>
        <dbReference type="EMBL" id="QDA57212.1"/>
    </source>
</evidence>